<gene>
    <name evidence="1" type="ORF">VB774_16000</name>
</gene>
<keyword evidence="2" id="KW-1185">Reference proteome</keyword>
<name>A0ABU5TLB4_9CYAN</name>
<evidence type="ECO:0000313" key="1">
    <source>
        <dbReference type="EMBL" id="MEA5479125.1"/>
    </source>
</evidence>
<reference evidence="1 2" key="1">
    <citation type="submission" date="2023-12" db="EMBL/GenBank/DDBJ databases">
        <title>Baltic Sea Cyanobacteria.</title>
        <authorList>
            <person name="Delbaje E."/>
            <person name="Fewer D.P."/>
            <person name="Shishido T.K."/>
        </authorList>
    </citation>
    <scope>NUCLEOTIDE SEQUENCE [LARGE SCALE GENOMIC DNA]</scope>
    <source>
        <strain evidence="1 2">UHCC 0370</strain>
    </source>
</reference>
<dbReference type="EMBL" id="JAYGIE010000083">
    <property type="protein sequence ID" value="MEA5479125.1"/>
    <property type="molecule type" value="Genomic_DNA"/>
</dbReference>
<evidence type="ECO:0000313" key="2">
    <source>
        <dbReference type="Proteomes" id="UP001301388"/>
    </source>
</evidence>
<organism evidence="1 2">
    <name type="scientific">Pseudanabaena galeata UHCC 0370</name>
    <dbReference type="NCBI Taxonomy" id="3110310"/>
    <lineage>
        <taxon>Bacteria</taxon>
        <taxon>Bacillati</taxon>
        <taxon>Cyanobacteriota</taxon>
        <taxon>Cyanophyceae</taxon>
        <taxon>Pseudanabaenales</taxon>
        <taxon>Pseudanabaenaceae</taxon>
        <taxon>Pseudanabaena</taxon>
    </lineage>
</organism>
<comment type="caution">
    <text evidence="1">The sequence shown here is derived from an EMBL/GenBank/DDBJ whole genome shotgun (WGS) entry which is preliminary data.</text>
</comment>
<sequence>MAVVVKISPKSAIASNKTYQKAIAKSLNCLVYDNVSVGFIKGVTNQ</sequence>
<dbReference type="Proteomes" id="UP001301388">
    <property type="component" value="Unassembled WGS sequence"/>
</dbReference>
<protein>
    <submittedName>
        <fullName evidence="1">Uncharacterized protein</fullName>
    </submittedName>
</protein>
<accession>A0ABU5TLB4</accession>
<proteinExistence type="predicted"/>